<dbReference type="SMART" id="SM00579">
    <property type="entry name" value="FBD"/>
    <property type="match status" value="1"/>
</dbReference>
<proteinExistence type="predicted"/>
<dbReference type="AlphaFoldDB" id="D7LPD3"/>
<dbReference type="InterPro" id="IPR006566">
    <property type="entry name" value="FBD"/>
</dbReference>
<sequence length="65" mass="7343">MLSIMQYQGSARELKLISHFLMKMECLEVLNVHVSSAMDDPKKLQLTEDLLNLPTASAKLNIQVL</sequence>
<reference evidence="3" key="1">
    <citation type="journal article" date="2011" name="Nat. Genet.">
        <title>The Arabidopsis lyrata genome sequence and the basis of rapid genome size change.</title>
        <authorList>
            <person name="Hu T.T."/>
            <person name="Pattyn P."/>
            <person name="Bakker E.G."/>
            <person name="Cao J."/>
            <person name="Cheng J.-F."/>
            <person name="Clark R.M."/>
            <person name="Fahlgren N."/>
            <person name="Fawcett J.A."/>
            <person name="Grimwood J."/>
            <person name="Gundlach H."/>
            <person name="Haberer G."/>
            <person name="Hollister J.D."/>
            <person name="Ossowski S."/>
            <person name="Ottilar R.P."/>
            <person name="Salamov A.A."/>
            <person name="Schneeberger K."/>
            <person name="Spannagl M."/>
            <person name="Wang X."/>
            <person name="Yang L."/>
            <person name="Nasrallah M.E."/>
            <person name="Bergelson J."/>
            <person name="Carrington J.C."/>
            <person name="Gaut B.S."/>
            <person name="Schmutz J."/>
            <person name="Mayer K.F.X."/>
            <person name="Van de Peer Y."/>
            <person name="Grigoriev I.V."/>
            <person name="Nordborg M."/>
            <person name="Weigel D."/>
            <person name="Guo Y.-L."/>
        </authorList>
    </citation>
    <scope>NUCLEOTIDE SEQUENCE [LARGE SCALE GENOMIC DNA]</scope>
    <source>
        <strain evidence="3">cv. MN47</strain>
    </source>
</reference>
<dbReference type="Gramene" id="scaffold_501092.1">
    <property type="protein sequence ID" value="scaffold_501092.1"/>
    <property type="gene ID" value="scaffold_501092.1"/>
</dbReference>
<evidence type="ECO:0000259" key="1">
    <source>
        <dbReference type="SMART" id="SM00579"/>
    </source>
</evidence>
<dbReference type="EMBL" id="GL348717">
    <property type="protein sequence ID" value="EFH51847.1"/>
    <property type="molecule type" value="Genomic_DNA"/>
</dbReference>
<accession>D7LPD3</accession>
<organism evidence="3">
    <name type="scientific">Arabidopsis lyrata subsp. lyrata</name>
    <name type="common">Lyre-leaved rock-cress</name>
    <dbReference type="NCBI Taxonomy" id="81972"/>
    <lineage>
        <taxon>Eukaryota</taxon>
        <taxon>Viridiplantae</taxon>
        <taxon>Streptophyta</taxon>
        <taxon>Embryophyta</taxon>
        <taxon>Tracheophyta</taxon>
        <taxon>Spermatophyta</taxon>
        <taxon>Magnoliopsida</taxon>
        <taxon>eudicotyledons</taxon>
        <taxon>Gunneridae</taxon>
        <taxon>Pentapetalae</taxon>
        <taxon>rosids</taxon>
        <taxon>malvids</taxon>
        <taxon>Brassicales</taxon>
        <taxon>Brassicaceae</taxon>
        <taxon>Camelineae</taxon>
        <taxon>Arabidopsis</taxon>
    </lineage>
</organism>
<protein>
    <recommendedName>
        <fullName evidence="1">FBD domain-containing protein</fullName>
    </recommendedName>
</protein>
<evidence type="ECO:0000313" key="2">
    <source>
        <dbReference type="EMBL" id="EFH51847.1"/>
    </source>
</evidence>
<name>D7LPD3_ARALL</name>
<dbReference type="HOGENOM" id="CLU_187918_0_0_1"/>
<gene>
    <name evidence="2" type="ORF">ARALYDRAFT_905388</name>
</gene>
<keyword evidence="3" id="KW-1185">Reference proteome</keyword>
<feature type="domain" description="FBD" evidence="1">
    <location>
        <begin position="1"/>
        <end position="65"/>
    </location>
</feature>
<dbReference type="Proteomes" id="UP000008694">
    <property type="component" value="Unassembled WGS sequence"/>
</dbReference>
<evidence type="ECO:0000313" key="3">
    <source>
        <dbReference type="Proteomes" id="UP000008694"/>
    </source>
</evidence>